<gene>
    <name evidence="3" type="ORF">CLCOS_06030</name>
    <name evidence="2" type="ORF">WX73_01880</name>
</gene>
<reference evidence="3 5" key="2">
    <citation type="journal article" date="2016" name="Front. Microbiol.">
        <title>Industrial Acetogenic Biocatalysts: A Comparative Metabolic and Genomic Analysis.</title>
        <authorList>
            <person name="Bengelsdorf F."/>
            <person name="Poehlein A."/>
            <person name="Sonja S."/>
            <person name="Erz C."/>
            <person name="Hummel T."/>
            <person name="Hoffmeister S."/>
            <person name="Daniel R."/>
            <person name="Durre P."/>
        </authorList>
    </citation>
    <scope>NUCLEOTIDE SEQUENCE [LARGE SCALE GENOMIC DNA]</scope>
    <source>
        <strain evidence="3 5">PTA-10522</strain>
    </source>
</reference>
<dbReference type="AlphaFoldDB" id="A0A162NAF2"/>
<evidence type="ECO:0000313" key="4">
    <source>
        <dbReference type="Proteomes" id="UP000077384"/>
    </source>
</evidence>
<proteinExistence type="predicted"/>
<dbReference type="InterPro" id="IPR052509">
    <property type="entry name" value="Metal_resp_DNA-bind_regulator"/>
</dbReference>
<dbReference type="RefSeq" id="WP_013239342.1">
    <property type="nucleotide sequence ID" value="NZ_LITQ01000028.1"/>
</dbReference>
<dbReference type="InterPro" id="IPR036388">
    <property type="entry name" value="WH-like_DNA-bd_sf"/>
</dbReference>
<dbReference type="EMBL" id="LITQ01000028">
    <property type="protein sequence ID" value="OAA90969.1"/>
    <property type="molecule type" value="Genomic_DNA"/>
</dbReference>
<sequence>MAGKRKQSRHLPAFILLTLAEGSAYGGAIYTSLIENIPDFQCDQGAIYRTLKQLEDDGAVIFSWDTTNSGPAKKIYTITDTGLNQLDDWKNDIEKRILYLKYFLDRYKNLKK</sequence>
<reference evidence="2 4" key="1">
    <citation type="journal article" date="2015" name="Biotechnol. Bioeng.">
        <title>Genome sequence and phenotypic characterization of Caulobacter segnis.</title>
        <authorList>
            <person name="Patel S."/>
            <person name="Fletcher B."/>
            <person name="Scott D.C."/>
            <person name="Ely B."/>
        </authorList>
    </citation>
    <scope>NUCLEOTIDE SEQUENCE [LARGE SCALE GENOMIC DNA]</scope>
    <source>
        <strain evidence="2 4">PS02</strain>
    </source>
</reference>
<dbReference type="SUPFAM" id="SSF46785">
    <property type="entry name" value="Winged helix' DNA-binding domain"/>
    <property type="match status" value="1"/>
</dbReference>
<dbReference type="InterPro" id="IPR005149">
    <property type="entry name" value="Tscrpt_reg_PadR_N"/>
</dbReference>
<dbReference type="Proteomes" id="UP000093694">
    <property type="component" value="Unassembled WGS sequence"/>
</dbReference>
<dbReference type="Proteomes" id="UP000077384">
    <property type="component" value="Unassembled WGS sequence"/>
</dbReference>
<evidence type="ECO:0000313" key="2">
    <source>
        <dbReference type="EMBL" id="OAA90969.1"/>
    </source>
</evidence>
<dbReference type="PATRIC" id="fig|1705578.3.peg.2134"/>
<dbReference type="PANTHER" id="PTHR33169">
    <property type="entry name" value="PADR-FAMILY TRANSCRIPTIONAL REGULATOR"/>
    <property type="match status" value="1"/>
</dbReference>
<dbReference type="Gene3D" id="1.10.10.10">
    <property type="entry name" value="Winged helix-like DNA-binding domain superfamily/Winged helix DNA-binding domain"/>
    <property type="match status" value="1"/>
</dbReference>
<name>A0A162NAF2_9CLOT</name>
<dbReference type="InterPro" id="IPR036390">
    <property type="entry name" value="WH_DNA-bd_sf"/>
</dbReference>
<evidence type="ECO:0000259" key="1">
    <source>
        <dbReference type="Pfam" id="PF03551"/>
    </source>
</evidence>
<evidence type="ECO:0000313" key="3">
    <source>
        <dbReference type="EMBL" id="OBR97010.1"/>
    </source>
</evidence>
<dbReference type="PANTHER" id="PTHR33169:SF14">
    <property type="entry name" value="TRANSCRIPTIONAL REGULATOR RV3488"/>
    <property type="match status" value="1"/>
</dbReference>
<feature type="domain" description="Transcription regulator PadR N-terminal" evidence="1">
    <location>
        <begin position="15"/>
        <end position="86"/>
    </location>
</feature>
<dbReference type="Pfam" id="PF03551">
    <property type="entry name" value="PadR"/>
    <property type="match status" value="1"/>
</dbReference>
<protein>
    <submittedName>
        <fullName evidence="2">Lineage-specific thermal regulator protein</fullName>
    </submittedName>
</protein>
<comment type="caution">
    <text evidence="2">The sequence shown here is derived from an EMBL/GenBank/DDBJ whole genome shotgun (WGS) entry which is preliminary data.</text>
</comment>
<organism evidence="2 4">
    <name type="scientific">Clostridium coskatii</name>
    <dbReference type="NCBI Taxonomy" id="1705578"/>
    <lineage>
        <taxon>Bacteria</taxon>
        <taxon>Bacillati</taxon>
        <taxon>Bacillota</taxon>
        <taxon>Clostridia</taxon>
        <taxon>Eubacteriales</taxon>
        <taxon>Clostridiaceae</taxon>
        <taxon>Clostridium</taxon>
    </lineage>
</organism>
<dbReference type="EMBL" id="LROR01000029">
    <property type="protein sequence ID" value="OBR97010.1"/>
    <property type="molecule type" value="Genomic_DNA"/>
</dbReference>
<keyword evidence="5" id="KW-1185">Reference proteome</keyword>
<accession>A0A162NAF2</accession>
<evidence type="ECO:0000313" key="5">
    <source>
        <dbReference type="Proteomes" id="UP000093694"/>
    </source>
</evidence>